<evidence type="ECO:0000313" key="1">
    <source>
        <dbReference type="EMBL" id="AZI34298.1"/>
    </source>
</evidence>
<dbReference type="RefSeq" id="WP_125025934.1">
    <property type="nucleotide sequence ID" value="NZ_CP034159.1"/>
</dbReference>
<dbReference type="EMBL" id="CP034159">
    <property type="protein sequence ID" value="AZI34298.1"/>
    <property type="molecule type" value="Genomic_DNA"/>
</dbReference>
<gene>
    <name evidence="1" type="ORF">EIB73_14410</name>
</gene>
<dbReference type="KEGG" id="ccas:EIB73_14410"/>
<accession>A0A3G8XN36</accession>
<dbReference type="AlphaFoldDB" id="A0A3G8XN36"/>
<dbReference type="PROSITE" id="PS51257">
    <property type="entry name" value="PROKAR_LIPOPROTEIN"/>
    <property type="match status" value="1"/>
</dbReference>
<name>A0A3G8XN36_9FLAO</name>
<dbReference type="OrthoDB" id="1270857at2"/>
<dbReference type="Proteomes" id="UP000270185">
    <property type="component" value="Chromosome"/>
</dbReference>
<proteinExistence type="predicted"/>
<reference evidence="2" key="1">
    <citation type="submission" date="2018-11" db="EMBL/GenBank/DDBJ databases">
        <title>Proposal to divide the Flavobacteriaceae and reorganize its genera based on Amino Acid Identity values calculated from whole genome sequences.</title>
        <authorList>
            <person name="Nicholson A.C."/>
            <person name="Gulvik C.A."/>
            <person name="Whitney A.M."/>
            <person name="Humrighouse B.W."/>
            <person name="Bell M."/>
            <person name="Holmes B."/>
            <person name="Steigerwalt A.G."/>
            <person name="Villarma A."/>
            <person name="Sheth M."/>
            <person name="Batra D."/>
            <person name="Pryor J."/>
            <person name="Bernardet J.-F."/>
            <person name="Hugo C."/>
            <person name="Kampfer P."/>
            <person name="Newman J.D."/>
            <person name="McQuiston J.R."/>
        </authorList>
    </citation>
    <scope>NUCLEOTIDE SEQUENCE [LARGE SCALE GENOMIC DNA]</scope>
    <source>
        <strain evidence="2">G0081</strain>
    </source>
</reference>
<keyword evidence="2" id="KW-1185">Reference proteome</keyword>
<evidence type="ECO:0000313" key="2">
    <source>
        <dbReference type="Proteomes" id="UP000270185"/>
    </source>
</evidence>
<sequence length="239" mass="26824">MKKVFLYLAMASVALTSCRKDEDVVEPEVSIDTQNSYDDQAAAKYLETHYFDAKGNVKDFVETDTVNVKLSDLNPVTLPSGVIYVMRPDAQPVDGTPIRPYDVLSLMSNSVTYIANSVDNKVSFGSAFTFRNTLAGSGIPELDPAYFYVKESVLNAATQDVAKQRSYYEIEGLREALEKFQAYNIPDESDYNLQGLIIVPSRAAFARDPHFNYSGISFRNRSFIFNFQVYKSVYSATPR</sequence>
<organism evidence="1 2">
    <name type="scientific">Kaistella carnis</name>
    <dbReference type="NCBI Taxonomy" id="1241979"/>
    <lineage>
        <taxon>Bacteria</taxon>
        <taxon>Pseudomonadati</taxon>
        <taxon>Bacteroidota</taxon>
        <taxon>Flavobacteriia</taxon>
        <taxon>Flavobacteriales</taxon>
        <taxon>Weeksellaceae</taxon>
        <taxon>Chryseobacterium group</taxon>
        <taxon>Kaistella</taxon>
    </lineage>
</organism>
<protein>
    <submittedName>
        <fullName evidence="1">Uncharacterized protein</fullName>
    </submittedName>
</protein>